<organism evidence="2 3">
    <name type="scientific">Porphyromonas loveana</name>
    <dbReference type="NCBI Taxonomy" id="1884669"/>
    <lineage>
        <taxon>Bacteria</taxon>
        <taxon>Pseudomonadati</taxon>
        <taxon>Bacteroidota</taxon>
        <taxon>Bacteroidia</taxon>
        <taxon>Bacteroidales</taxon>
        <taxon>Porphyromonadaceae</taxon>
        <taxon>Porphyromonas</taxon>
    </lineage>
</organism>
<feature type="region of interest" description="Disordered" evidence="1">
    <location>
        <begin position="307"/>
        <end position="357"/>
    </location>
</feature>
<dbReference type="OrthoDB" id="1013959at2"/>
<dbReference type="Proteomes" id="UP000245462">
    <property type="component" value="Unassembled WGS sequence"/>
</dbReference>
<evidence type="ECO:0000256" key="1">
    <source>
        <dbReference type="SAM" id="MobiDB-lite"/>
    </source>
</evidence>
<gene>
    <name evidence="2" type="ORF">C7382_102158</name>
</gene>
<dbReference type="EMBL" id="QEKY01000002">
    <property type="protein sequence ID" value="PVZ14113.1"/>
    <property type="molecule type" value="Genomic_DNA"/>
</dbReference>
<keyword evidence="3" id="KW-1185">Reference proteome</keyword>
<protein>
    <submittedName>
        <fullName evidence="2">Uncharacterized protein</fullName>
    </submittedName>
</protein>
<proteinExistence type="predicted"/>
<evidence type="ECO:0000313" key="2">
    <source>
        <dbReference type="EMBL" id="PVZ14113.1"/>
    </source>
</evidence>
<reference evidence="2 3" key="1">
    <citation type="submission" date="2018-04" db="EMBL/GenBank/DDBJ databases">
        <title>Genomic Encyclopedia of Type Strains, Phase IV (KMG-IV): sequencing the most valuable type-strain genomes for metagenomic binning, comparative biology and taxonomic classification.</title>
        <authorList>
            <person name="Goeker M."/>
        </authorList>
    </citation>
    <scope>NUCLEOTIDE SEQUENCE [LARGE SCALE GENOMIC DNA]</scope>
    <source>
        <strain evidence="2 3">DSM 28520</strain>
    </source>
</reference>
<dbReference type="InterPro" id="IPR046228">
    <property type="entry name" value="DUF6261"/>
</dbReference>
<name>A0A2U1FPJ3_9PORP</name>
<accession>A0A2U1FPJ3</accession>
<evidence type="ECO:0000313" key="3">
    <source>
        <dbReference type="Proteomes" id="UP000245462"/>
    </source>
</evidence>
<dbReference type="Pfam" id="PF19775">
    <property type="entry name" value="DUF6261"/>
    <property type="match status" value="1"/>
</dbReference>
<comment type="caution">
    <text evidence="2">The sequence shown here is derived from an EMBL/GenBank/DDBJ whole genome shotgun (WGS) entry which is preliminary data.</text>
</comment>
<dbReference type="AlphaFoldDB" id="A0A2U1FPJ3"/>
<sequence>MKTKSFNKNRLRNLEHFQFAESVLTLCREANIVKLNAALTPLEKALQEEDLLLNLRRKESGSQELALLDDERGKAWRVISLIVQTELLSKKADLLAAARQIDEVLGRYPRLIYLPHLQQTGGIKNLVTDLRSTDLTAAVQKLELKEKIDNLDAINKAFKALYLKRLKSGSYETRVNVRERRTVTDKEIETVTNLLDALHTLEASESTEQLITLYNNLVIKQSRLLARRTVYGRAASEKRYGAIEQLLYPMLPALITEEGMTVAFAGRTLGTNKDRHYLINLRMGGTKEYERWYRIEGEKLVYVPEDKLPRPKRKKKPQPASDFTVPSAETTPTPPAQGGSSSGDHDGGAEGSIGGGL</sequence>